<dbReference type="Proteomes" id="UP000290889">
    <property type="component" value="Chromosome"/>
</dbReference>
<feature type="transmembrane region" description="Helical" evidence="5">
    <location>
        <begin position="6"/>
        <end position="25"/>
    </location>
</feature>
<dbReference type="InterPro" id="IPR032808">
    <property type="entry name" value="DoxX"/>
</dbReference>
<gene>
    <name evidence="6" type="ORF">EQY75_06235</name>
</gene>
<evidence type="ECO:0000256" key="2">
    <source>
        <dbReference type="ARBA" id="ARBA00022692"/>
    </source>
</evidence>
<organism evidence="6 7">
    <name type="scientific">Muriicola soli</name>
    <dbReference type="NCBI Taxonomy" id="2507538"/>
    <lineage>
        <taxon>Bacteria</taxon>
        <taxon>Pseudomonadati</taxon>
        <taxon>Bacteroidota</taxon>
        <taxon>Flavobacteriia</taxon>
        <taxon>Flavobacteriales</taxon>
        <taxon>Flavobacteriaceae</taxon>
        <taxon>Muriicola</taxon>
    </lineage>
</organism>
<evidence type="ECO:0000256" key="1">
    <source>
        <dbReference type="ARBA" id="ARBA00004141"/>
    </source>
</evidence>
<dbReference type="PROSITE" id="PS51257">
    <property type="entry name" value="PROKAR_LIPOPROTEIN"/>
    <property type="match status" value="1"/>
</dbReference>
<evidence type="ECO:0000313" key="7">
    <source>
        <dbReference type="Proteomes" id="UP000290889"/>
    </source>
</evidence>
<evidence type="ECO:0000256" key="3">
    <source>
        <dbReference type="ARBA" id="ARBA00022989"/>
    </source>
</evidence>
<dbReference type="OrthoDB" id="799482at2"/>
<evidence type="ECO:0000256" key="5">
    <source>
        <dbReference type="SAM" id="Phobius"/>
    </source>
</evidence>
<name>A0A411E9D9_9FLAO</name>
<dbReference type="KEGG" id="mur:EQY75_06235"/>
<dbReference type="Pfam" id="PF13564">
    <property type="entry name" value="DoxX_2"/>
    <property type="match status" value="1"/>
</dbReference>
<dbReference type="GO" id="GO:0016020">
    <property type="term" value="C:membrane"/>
    <property type="evidence" value="ECO:0007669"/>
    <property type="project" value="UniProtKB-SubCell"/>
</dbReference>
<comment type="subcellular location">
    <subcellularLocation>
        <location evidence="1">Membrane</location>
        <topology evidence="1">Multi-pass membrane protein</topology>
    </subcellularLocation>
</comment>
<keyword evidence="3 5" id="KW-1133">Transmembrane helix</keyword>
<keyword evidence="4 5" id="KW-0472">Membrane</keyword>
<protein>
    <recommendedName>
        <fullName evidence="8">DoxX family protein</fullName>
    </recommendedName>
</protein>
<evidence type="ECO:0000256" key="4">
    <source>
        <dbReference type="ARBA" id="ARBA00023136"/>
    </source>
</evidence>
<accession>A0A411E9D9</accession>
<feature type="transmembrane region" description="Helical" evidence="5">
    <location>
        <begin position="46"/>
        <end position="79"/>
    </location>
</feature>
<feature type="transmembrane region" description="Helical" evidence="5">
    <location>
        <begin position="91"/>
        <end position="109"/>
    </location>
</feature>
<dbReference type="AlphaFoldDB" id="A0A411E9D9"/>
<evidence type="ECO:0008006" key="8">
    <source>
        <dbReference type="Google" id="ProtNLM"/>
    </source>
</evidence>
<keyword evidence="7" id="KW-1185">Reference proteome</keyword>
<dbReference type="RefSeq" id="WP_129603868.1">
    <property type="nucleotide sequence ID" value="NZ_CP035544.1"/>
</dbReference>
<evidence type="ECO:0000313" key="6">
    <source>
        <dbReference type="EMBL" id="QBA64163.1"/>
    </source>
</evidence>
<keyword evidence="2 5" id="KW-0812">Transmembrane</keyword>
<dbReference type="EMBL" id="CP035544">
    <property type="protein sequence ID" value="QBA64163.1"/>
    <property type="molecule type" value="Genomic_DNA"/>
</dbReference>
<proteinExistence type="predicted"/>
<sequence length="115" mass="12959">MKIPEFLSLFLAFSFLFFGFSCFFAPRMKHEFIRYGLPHQRRIVGILQLIGSAGLFIGMVTGPMLSVLALAGLAILMSMGVIVRIKIKDPWPAILPAFIYAFLCGYLFYDTVILM</sequence>
<reference evidence="6 7" key="1">
    <citation type="submission" date="2019-01" db="EMBL/GenBank/DDBJ databases">
        <title>Muriicola soli sp. nov., isolated from soil.</title>
        <authorList>
            <person name="Kang H.J."/>
            <person name="Kim S.B."/>
        </authorList>
    </citation>
    <scope>NUCLEOTIDE SEQUENCE [LARGE SCALE GENOMIC DNA]</scope>
    <source>
        <strain evidence="6 7">MMS17-SY002</strain>
    </source>
</reference>